<organism evidence="2 3">
    <name type="scientific">Marinobacter iranensis</name>
    <dbReference type="NCBI Taxonomy" id="2962607"/>
    <lineage>
        <taxon>Bacteria</taxon>
        <taxon>Pseudomonadati</taxon>
        <taxon>Pseudomonadota</taxon>
        <taxon>Gammaproteobacteria</taxon>
        <taxon>Pseudomonadales</taxon>
        <taxon>Marinobacteraceae</taxon>
        <taxon>Marinobacter</taxon>
    </lineage>
</organism>
<feature type="non-terminal residue" evidence="2">
    <location>
        <position position="1"/>
    </location>
</feature>
<evidence type="ECO:0000259" key="1">
    <source>
        <dbReference type="Pfam" id="PF12728"/>
    </source>
</evidence>
<dbReference type="SUPFAM" id="SSF46955">
    <property type="entry name" value="Putative DNA-binding domain"/>
    <property type="match status" value="1"/>
</dbReference>
<dbReference type="InterPro" id="IPR036388">
    <property type="entry name" value="WH-like_DNA-bd_sf"/>
</dbReference>
<evidence type="ECO:0000313" key="3">
    <source>
        <dbReference type="Proteomes" id="UP001143391"/>
    </source>
</evidence>
<keyword evidence="3" id="KW-1185">Reference proteome</keyword>
<comment type="caution">
    <text evidence="2">The sequence shown here is derived from an EMBL/GenBank/DDBJ whole genome shotgun (WGS) entry which is preliminary data.</text>
</comment>
<dbReference type="Gene3D" id="1.10.10.10">
    <property type="entry name" value="Winged helix-like DNA-binding domain superfamily/Winged helix DNA-binding domain"/>
    <property type="match status" value="1"/>
</dbReference>
<evidence type="ECO:0000313" key="2">
    <source>
        <dbReference type="EMBL" id="MDF0752793.1"/>
    </source>
</evidence>
<dbReference type="InterPro" id="IPR009061">
    <property type="entry name" value="DNA-bd_dom_put_sf"/>
</dbReference>
<sequence length="82" mass="9621">GSAGRFRPVRERVAYLPVMDDSQASVPVFLTAHEVADLLRLPLRTVEDWRLTRSGPPYVKLGRHIRYDRDELLVWIRERRHG</sequence>
<protein>
    <submittedName>
        <fullName evidence="2">Helix-turn-helix domain-containing protein</fullName>
    </submittedName>
</protein>
<gene>
    <name evidence="2" type="ORF">NLU14_21445</name>
</gene>
<dbReference type="RefSeq" id="WP_275710448.1">
    <property type="nucleotide sequence ID" value="NZ_JANCMW010000062.1"/>
</dbReference>
<dbReference type="InterPro" id="IPR041657">
    <property type="entry name" value="HTH_17"/>
</dbReference>
<accession>A0ABT5YGG9</accession>
<feature type="domain" description="Helix-turn-helix" evidence="1">
    <location>
        <begin position="29"/>
        <end position="80"/>
    </location>
</feature>
<dbReference type="EMBL" id="JANCMW010000062">
    <property type="protein sequence ID" value="MDF0752793.1"/>
    <property type="molecule type" value="Genomic_DNA"/>
</dbReference>
<name>A0ABT5YGG9_9GAMM</name>
<dbReference type="Pfam" id="PF12728">
    <property type="entry name" value="HTH_17"/>
    <property type="match status" value="1"/>
</dbReference>
<proteinExistence type="predicted"/>
<dbReference type="Proteomes" id="UP001143391">
    <property type="component" value="Unassembled WGS sequence"/>
</dbReference>
<reference evidence="2" key="1">
    <citation type="submission" date="2022-07" db="EMBL/GenBank/DDBJ databases">
        <title>Marinobacter iranensis a new bacterium isolate from a hipersaline lake in Iran.</title>
        <authorList>
            <person name="Mohammad A.M.A."/>
            <person name="Cristina S.-P."/>
            <person name="Antonio V."/>
        </authorList>
    </citation>
    <scope>NUCLEOTIDE SEQUENCE</scope>
    <source>
        <strain evidence="2">71-i</strain>
    </source>
</reference>